<name>A0A854A195_9PSED</name>
<sequence>MDRAHYPLKITELQVRAERTRHLDRDAARAPNKPAHLSAGYDYYQVEVRHLVEHVTHLPPELECHFPADDVARPRACGRSRPGLLLAGNHHSVLQIRPLRALRPMLSTSPQFCALNLYQLALMSTLGHCPFGQASGTPSEQSAYAQLSMGDWQVNPEQAKRYYPLYEDVPYSRRFEIVPFDPVIYPLNDPLLEAAQQTPANIHFLGDIRFGAQGCNAQTFVTHHDEIILIAVRSTRSWSDISCDADVLQVQFEEGEGKVHGGFYQAARQAYELASTYLDKFYAGQKILVCGHSTGGAIGLILAQMLRKRSAACDVQLYTYGAPRAADATFVKDAGSLVHHRMVNHDDPVPCTPGGWMNTSLSAYGAEDVFTFERVPAGFGAFVVGLNHLTGELYQHHGNLQHFMPVEFGQGQVSHVMWGPVSDTVTQHAVNVAVLEHKCALPERDGPLKELVSVGQQFMLDSYIPSCWAALRRYQQALEGKRSLVTEREVMFIDRAFESIAQQLRGKYQQLMTHPGSKAHGQVRTVNLLMREISKVHMTRERLYCLRFKVPGPASVYGQFALHPEALAEGLARWLAHSESRRADQLAMAPVEESLDGLNLRIFQTGRIQA</sequence>
<dbReference type="Pfam" id="PF01764">
    <property type="entry name" value="Lipase_3"/>
    <property type="match status" value="1"/>
</dbReference>
<dbReference type="EMBL" id="MPJD01000016">
    <property type="protein sequence ID" value="OKA25694.1"/>
    <property type="molecule type" value="Genomic_DNA"/>
</dbReference>
<comment type="caution">
    <text evidence="2">The sequence shown here is derived from an EMBL/GenBank/DDBJ whole genome shotgun (WGS) entry which is preliminary data.</text>
</comment>
<protein>
    <submittedName>
        <fullName evidence="2">Lipase</fullName>
    </submittedName>
</protein>
<evidence type="ECO:0000313" key="3">
    <source>
        <dbReference type="Proteomes" id="UP000185990"/>
    </source>
</evidence>
<accession>A0A854A195</accession>
<proteinExistence type="predicted"/>
<reference evidence="2 3" key="1">
    <citation type="submission" date="2016-11" db="EMBL/GenBank/DDBJ databases">
        <title>Draft genome of Pseudomonas versuta A4R1.12.</title>
        <authorList>
            <person name="See-Too W.-S."/>
        </authorList>
    </citation>
    <scope>NUCLEOTIDE SEQUENCE [LARGE SCALE GENOMIC DNA]</scope>
    <source>
        <strain evidence="2 3">A4R1.12</strain>
    </source>
</reference>
<dbReference type="CDD" id="cd00519">
    <property type="entry name" value="Lipase_3"/>
    <property type="match status" value="1"/>
</dbReference>
<feature type="domain" description="Fungal lipase-type" evidence="1">
    <location>
        <begin position="230"/>
        <end position="354"/>
    </location>
</feature>
<dbReference type="PANTHER" id="PTHR45856:SF24">
    <property type="entry name" value="FUNGAL LIPASE-LIKE DOMAIN-CONTAINING PROTEIN"/>
    <property type="match status" value="1"/>
</dbReference>
<dbReference type="InterPro" id="IPR002921">
    <property type="entry name" value="Fungal_lipase-type"/>
</dbReference>
<dbReference type="PANTHER" id="PTHR45856">
    <property type="entry name" value="ALPHA/BETA-HYDROLASES SUPERFAMILY PROTEIN"/>
    <property type="match status" value="1"/>
</dbReference>
<dbReference type="Proteomes" id="UP000185990">
    <property type="component" value="Unassembled WGS sequence"/>
</dbReference>
<dbReference type="Gene3D" id="3.40.50.1820">
    <property type="entry name" value="alpha/beta hydrolase"/>
    <property type="match status" value="1"/>
</dbReference>
<gene>
    <name evidence="2" type="ORF">BOH74_07870</name>
</gene>
<evidence type="ECO:0000313" key="2">
    <source>
        <dbReference type="EMBL" id="OKA25694.1"/>
    </source>
</evidence>
<dbReference type="AlphaFoldDB" id="A0A854A195"/>
<dbReference type="InterPro" id="IPR029058">
    <property type="entry name" value="AB_hydrolase_fold"/>
</dbReference>
<organism evidence="2 3">
    <name type="scientific">Pseudomonas versuta</name>
    <dbReference type="NCBI Taxonomy" id="1788301"/>
    <lineage>
        <taxon>Bacteria</taxon>
        <taxon>Pseudomonadati</taxon>
        <taxon>Pseudomonadota</taxon>
        <taxon>Gammaproteobacteria</taxon>
        <taxon>Pseudomonadales</taxon>
        <taxon>Pseudomonadaceae</taxon>
        <taxon>Pseudomonas</taxon>
    </lineage>
</organism>
<evidence type="ECO:0000259" key="1">
    <source>
        <dbReference type="Pfam" id="PF01764"/>
    </source>
</evidence>
<dbReference type="GO" id="GO:0006629">
    <property type="term" value="P:lipid metabolic process"/>
    <property type="evidence" value="ECO:0007669"/>
    <property type="project" value="InterPro"/>
</dbReference>
<dbReference type="InterPro" id="IPR051218">
    <property type="entry name" value="Sec_MonoDiacylglyc_Lipase"/>
</dbReference>
<dbReference type="SUPFAM" id="SSF53474">
    <property type="entry name" value="alpha/beta-Hydrolases"/>
    <property type="match status" value="1"/>
</dbReference>